<gene>
    <name evidence="4" type="primary">LOC100212784</name>
</gene>
<dbReference type="SUPFAM" id="SSF56327">
    <property type="entry name" value="LDH C-terminal domain-like"/>
    <property type="match status" value="1"/>
</dbReference>
<dbReference type="InterPro" id="IPR010945">
    <property type="entry name" value="Malate_DH_type2"/>
</dbReference>
<reference evidence="4" key="2">
    <citation type="submission" date="2025-08" db="UniProtKB">
        <authorList>
            <consortium name="RefSeq"/>
        </authorList>
    </citation>
    <scope>IDENTIFICATION</scope>
</reference>
<dbReference type="InterPro" id="IPR022383">
    <property type="entry name" value="Lactate/malate_DH_C"/>
</dbReference>
<dbReference type="PANTHER" id="PTHR23382">
    <property type="entry name" value="MALATE DEHYDROGENASE"/>
    <property type="match status" value="1"/>
</dbReference>
<evidence type="ECO:0000259" key="2">
    <source>
        <dbReference type="Pfam" id="PF02866"/>
    </source>
</evidence>
<protein>
    <submittedName>
        <fullName evidence="4">Malate dehydrogenase 1B isoform X2</fullName>
    </submittedName>
</protein>
<dbReference type="InterPro" id="IPR015955">
    <property type="entry name" value="Lactate_DH/Glyco_Ohase_4_C"/>
</dbReference>
<proteinExistence type="predicted"/>
<dbReference type="Gene3D" id="3.40.50.720">
    <property type="entry name" value="NAD(P)-binding Rossmann-like Domain"/>
    <property type="match status" value="1"/>
</dbReference>
<evidence type="ECO:0000313" key="3">
    <source>
        <dbReference type="Proteomes" id="UP001652625"/>
    </source>
</evidence>
<evidence type="ECO:0000313" key="4">
    <source>
        <dbReference type="RefSeq" id="XP_065644133.1"/>
    </source>
</evidence>
<keyword evidence="3" id="KW-1185">Reference proteome</keyword>
<dbReference type="Pfam" id="PF02866">
    <property type="entry name" value="Ldh_1_C"/>
    <property type="match status" value="1"/>
</dbReference>
<accession>A0ABM4B5L8</accession>
<dbReference type="GeneID" id="100212784"/>
<organism evidence="3 4">
    <name type="scientific">Hydra vulgaris</name>
    <name type="common">Hydra</name>
    <name type="synonym">Hydra attenuata</name>
    <dbReference type="NCBI Taxonomy" id="6087"/>
    <lineage>
        <taxon>Eukaryota</taxon>
        <taxon>Metazoa</taxon>
        <taxon>Cnidaria</taxon>
        <taxon>Hydrozoa</taxon>
        <taxon>Hydroidolina</taxon>
        <taxon>Anthoathecata</taxon>
        <taxon>Aplanulata</taxon>
        <taxon>Hydridae</taxon>
        <taxon>Hydra</taxon>
    </lineage>
</organism>
<sequence length="458" mass="51240">MAKFVVAGKSNCPFYARAEHIGDALMLRLPDFSIHKIVLNPEDWDTWVEKKCIESGWELNAKVSSSPIIWRELVNRGGKAVFIGGCDEFLEISKIYYGVECTKLTNELISISDENAETQISLKKVRQEENKKLSDIILFKLVIVFSSSMKDFICSLISKLLSSPFDTHIKMDLVICSGDIGLNDTLLMELQDCVYPTLHCVKTEVDLQTALINSDYIIIFSPDKLEKLELSILKSYAIALNFSAKNTTKILIAGTCAMQSCFVVSHFADKVSKKNFYALSRYEENKIKSAVAKQIGVKTSNISEIFIWGYEHQFVIDLTKAKVNGYDGAIWAPHLPDFTYSVEEIIYDKNWCEEAASNYINSTSQKVGVLSFSAALATQINDIVNPMCKKMFSLGIVSEGFYGIPENLVFSVPVLNNDGCIIAIENFECNKSLESKVKSLAMVFKNHCDNLINIANTA</sequence>
<feature type="domain" description="Lactate/malate dehydrogenase C-terminal" evidence="2">
    <location>
        <begin position="285"/>
        <end position="449"/>
    </location>
</feature>
<dbReference type="Proteomes" id="UP001652625">
    <property type="component" value="Chromosome 01"/>
</dbReference>
<evidence type="ECO:0000256" key="1">
    <source>
        <dbReference type="ARBA" id="ARBA00023002"/>
    </source>
</evidence>
<dbReference type="RefSeq" id="XP_065644133.1">
    <property type="nucleotide sequence ID" value="XM_065788061.1"/>
</dbReference>
<reference evidence="3" key="1">
    <citation type="submission" date="2025-05" db="UniProtKB">
        <authorList>
            <consortium name="RefSeq"/>
        </authorList>
    </citation>
    <scope>NUCLEOTIDE SEQUENCE [LARGE SCALE GENOMIC DNA]</scope>
</reference>
<name>A0ABM4B5L8_HYDVU</name>
<keyword evidence="1" id="KW-0560">Oxidoreductase</keyword>
<dbReference type="Gene3D" id="3.90.110.10">
    <property type="entry name" value="Lactate dehydrogenase/glycoside hydrolase, family 4, C-terminal"/>
    <property type="match status" value="1"/>
</dbReference>